<accession>A0A9W7ZNR9</accession>
<dbReference type="AlphaFoldDB" id="A0A9W7ZNR9"/>
<name>A0A9W7ZNR9_9FUNG</name>
<sequence>MPESDSSQDWILSSAWALAETAVTKFSAGTDSSLEDSKVRNELRRKAIDRLTTVIYDEAAKDPADHETLLVTLTTLYDIHTIPTTEKSILGDLMMDLFTPVSLICGFADAKDCTVMAASNRLLDYTVVICSAREVFVLAVEALHAISDDENASNETGPDYRLALAFTMFRLRSSLGRIRSAKISAFVEDLAYQLTRLADHAASAFSRAGQLHIQLAQELTSADPVEAYQQACATSKGANCETASSHIAETLADVLLLREAVRFLDLLVQLSTDEKRSLADRGRTRSVLVKHLEASQLPYLVAPLPLTHYWFLAATTERGYRLPEPPPSAAGHSLGLVWQVSHWLEHGAELAVVLITHVLLADKGAVGLPTPDLSYLSLVAMSQWILEEGRDSLTSTTDWATMDVPTLDRLWARLRTLLTRAAVDTLEDLNTIEEWFWHGLIAKLSGGTMRWGSIALEYVLLLIHLQLRHRTMNHINVLGLDGLYRTLLDISIGSGSANQRLAAFWLLESALAALSAGTQFILLHCWYQWTRVEDESTVTAWPYPDEPGPEPTTPAFCLACQLPYRGRPLLRVAIIKLISGLVARMDIHLFSVGNDFEKARLCLAFT</sequence>
<proteinExistence type="predicted"/>
<protein>
    <submittedName>
        <fullName evidence="1">Uncharacterized protein</fullName>
    </submittedName>
</protein>
<dbReference type="EMBL" id="JANBPT010000754">
    <property type="protein sequence ID" value="KAJ1913390.1"/>
    <property type="molecule type" value="Genomic_DNA"/>
</dbReference>
<reference evidence="1" key="1">
    <citation type="submission" date="2022-07" db="EMBL/GenBank/DDBJ databases">
        <title>Phylogenomic reconstructions and comparative analyses of Kickxellomycotina fungi.</title>
        <authorList>
            <person name="Reynolds N.K."/>
            <person name="Stajich J.E."/>
            <person name="Barry K."/>
            <person name="Grigoriev I.V."/>
            <person name="Crous P."/>
            <person name="Smith M.E."/>
        </authorList>
    </citation>
    <scope>NUCLEOTIDE SEQUENCE</scope>
    <source>
        <strain evidence="1">RSA 861</strain>
    </source>
</reference>
<evidence type="ECO:0000313" key="1">
    <source>
        <dbReference type="EMBL" id="KAJ1913390.1"/>
    </source>
</evidence>
<gene>
    <name evidence="1" type="ORF">IWQ60_009230</name>
</gene>
<comment type="caution">
    <text evidence="1">The sequence shown here is derived from an EMBL/GenBank/DDBJ whole genome shotgun (WGS) entry which is preliminary data.</text>
</comment>
<dbReference type="Proteomes" id="UP001150569">
    <property type="component" value="Unassembled WGS sequence"/>
</dbReference>
<keyword evidence="2" id="KW-1185">Reference proteome</keyword>
<organism evidence="1 2">
    <name type="scientific">Tieghemiomyces parasiticus</name>
    <dbReference type="NCBI Taxonomy" id="78921"/>
    <lineage>
        <taxon>Eukaryota</taxon>
        <taxon>Fungi</taxon>
        <taxon>Fungi incertae sedis</taxon>
        <taxon>Zoopagomycota</taxon>
        <taxon>Kickxellomycotina</taxon>
        <taxon>Dimargaritomycetes</taxon>
        <taxon>Dimargaritales</taxon>
        <taxon>Dimargaritaceae</taxon>
        <taxon>Tieghemiomyces</taxon>
    </lineage>
</organism>
<evidence type="ECO:0000313" key="2">
    <source>
        <dbReference type="Proteomes" id="UP001150569"/>
    </source>
</evidence>